<gene>
    <name evidence="2" type="ORF">PIB30_052645</name>
</gene>
<comment type="caution">
    <text evidence="2">The sequence shown here is derived from an EMBL/GenBank/DDBJ whole genome shotgun (WGS) entry which is preliminary data.</text>
</comment>
<organism evidence="2 3">
    <name type="scientific">Stylosanthes scabra</name>
    <dbReference type="NCBI Taxonomy" id="79078"/>
    <lineage>
        <taxon>Eukaryota</taxon>
        <taxon>Viridiplantae</taxon>
        <taxon>Streptophyta</taxon>
        <taxon>Embryophyta</taxon>
        <taxon>Tracheophyta</taxon>
        <taxon>Spermatophyta</taxon>
        <taxon>Magnoliopsida</taxon>
        <taxon>eudicotyledons</taxon>
        <taxon>Gunneridae</taxon>
        <taxon>Pentapetalae</taxon>
        <taxon>rosids</taxon>
        <taxon>fabids</taxon>
        <taxon>Fabales</taxon>
        <taxon>Fabaceae</taxon>
        <taxon>Papilionoideae</taxon>
        <taxon>50 kb inversion clade</taxon>
        <taxon>dalbergioids sensu lato</taxon>
        <taxon>Dalbergieae</taxon>
        <taxon>Pterocarpus clade</taxon>
        <taxon>Stylosanthes</taxon>
    </lineage>
</organism>
<reference evidence="2 3" key="1">
    <citation type="journal article" date="2023" name="Plants (Basel)">
        <title>Bridging the Gap: Combining Genomics and Transcriptomics Approaches to Understand Stylosanthes scabra, an Orphan Legume from the Brazilian Caatinga.</title>
        <authorList>
            <person name="Ferreira-Neto J.R.C."/>
            <person name="da Silva M.D."/>
            <person name="Binneck E."/>
            <person name="de Melo N.F."/>
            <person name="da Silva R.H."/>
            <person name="de Melo A.L.T.M."/>
            <person name="Pandolfi V."/>
            <person name="Bustamante F.O."/>
            <person name="Brasileiro-Vidal A.C."/>
            <person name="Benko-Iseppon A.M."/>
        </authorList>
    </citation>
    <scope>NUCLEOTIDE SEQUENCE [LARGE SCALE GENOMIC DNA]</scope>
    <source>
        <tissue evidence="2">Leaves</tissue>
    </source>
</reference>
<accession>A0ABU6XJF8</accession>
<name>A0ABU6XJF8_9FABA</name>
<sequence>MQHMSNSDPNHRNRPPSPDTKPLPPCTMPKFCGETNATDSGQLVLPPMPPQPAPANTDLEAARPRPPANGVPPLTDTVPPAAAKKRRDSDGGTKGSVPSTNGQAPPPATTAATPVDQPQHARRVARHEEAVDVEDDEFVPRQSHMKYELRDSPGLGKFCLELLISFSVGTECTFEGFWDYRRNRMCQDGRLEVYVKGRCALAELRQIRIWEFS</sequence>
<dbReference type="Proteomes" id="UP001341840">
    <property type="component" value="Unassembled WGS sequence"/>
</dbReference>
<protein>
    <submittedName>
        <fullName evidence="2">Uncharacterized protein</fullName>
    </submittedName>
</protein>
<proteinExistence type="predicted"/>
<keyword evidence="3" id="KW-1185">Reference proteome</keyword>
<evidence type="ECO:0000256" key="1">
    <source>
        <dbReference type="SAM" id="MobiDB-lite"/>
    </source>
</evidence>
<evidence type="ECO:0000313" key="3">
    <source>
        <dbReference type="Proteomes" id="UP001341840"/>
    </source>
</evidence>
<feature type="compositionally biased region" description="Pro residues" evidence="1">
    <location>
        <begin position="15"/>
        <end position="27"/>
    </location>
</feature>
<feature type="region of interest" description="Disordered" evidence="1">
    <location>
        <begin position="1"/>
        <end position="129"/>
    </location>
</feature>
<evidence type="ECO:0000313" key="2">
    <source>
        <dbReference type="EMBL" id="MED6197000.1"/>
    </source>
</evidence>
<dbReference type="EMBL" id="JASCZI010211832">
    <property type="protein sequence ID" value="MED6197000.1"/>
    <property type="molecule type" value="Genomic_DNA"/>
</dbReference>